<evidence type="ECO:0000256" key="6">
    <source>
        <dbReference type="RuleBase" id="RU363053"/>
    </source>
</evidence>
<dbReference type="Pfam" id="PF04117">
    <property type="entry name" value="Mpv17_PMP22"/>
    <property type="match status" value="1"/>
</dbReference>
<comment type="similarity">
    <text evidence="2 6">Belongs to the peroxisomal membrane protein PXMP2/4 family.</text>
</comment>
<evidence type="ECO:0000313" key="8">
    <source>
        <dbReference type="Proteomes" id="UP000186922"/>
    </source>
</evidence>
<keyword evidence="5 6" id="KW-0472">Membrane</keyword>
<protein>
    <recommendedName>
        <fullName evidence="9">Mpv17-like protein 2</fullName>
    </recommendedName>
</protein>
<name>A0A1D1VHB5_RAMVA</name>
<dbReference type="AlphaFoldDB" id="A0A1D1VHB5"/>
<gene>
    <name evidence="7" type="primary">RvY_11798-1</name>
    <name evidence="7" type="synonym">RvY_11798.1</name>
    <name evidence="7" type="ORF">RvY_11798</name>
</gene>
<evidence type="ECO:0000256" key="4">
    <source>
        <dbReference type="ARBA" id="ARBA00022989"/>
    </source>
</evidence>
<dbReference type="GO" id="GO:0016020">
    <property type="term" value="C:membrane"/>
    <property type="evidence" value="ECO:0007669"/>
    <property type="project" value="UniProtKB-SubCell"/>
</dbReference>
<sequence length="191" mass="22105">MSLVSVRNGIQSLFERHLFLTNISIAGTLFGVGDAIQQNIEIRVKKEKSSYDWPRTARMATTGMFVMGPLSHHWFRALDRRWPKTDGHTIAKKVATDQLVSGPPFQFAFFWSMGTLEGKSWKEVCEEYRSKFLTVFLADCALWVPMQCINFRFVSPKFRILFISCTFVVWNTFLSYFKHQEYPSRAAVLIA</sequence>
<dbReference type="GO" id="GO:0061668">
    <property type="term" value="P:mitochondrial ribosome assembly"/>
    <property type="evidence" value="ECO:0007669"/>
    <property type="project" value="TreeGrafter"/>
</dbReference>
<evidence type="ECO:0000256" key="3">
    <source>
        <dbReference type="ARBA" id="ARBA00022692"/>
    </source>
</evidence>
<proteinExistence type="inferred from homology"/>
<dbReference type="PANTHER" id="PTHR11266">
    <property type="entry name" value="PEROXISOMAL MEMBRANE PROTEIN 2, PXMP2 MPV17"/>
    <property type="match status" value="1"/>
</dbReference>
<reference evidence="7 8" key="1">
    <citation type="journal article" date="2016" name="Nat. Commun.">
        <title>Extremotolerant tardigrade genome and improved radiotolerance of human cultured cells by tardigrade-unique protein.</title>
        <authorList>
            <person name="Hashimoto T."/>
            <person name="Horikawa D.D."/>
            <person name="Saito Y."/>
            <person name="Kuwahara H."/>
            <person name="Kozuka-Hata H."/>
            <person name="Shin-I T."/>
            <person name="Minakuchi Y."/>
            <person name="Ohishi K."/>
            <person name="Motoyama A."/>
            <person name="Aizu T."/>
            <person name="Enomoto A."/>
            <person name="Kondo K."/>
            <person name="Tanaka S."/>
            <person name="Hara Y."/>
            <person name="Koshikawa S."/>
            <person name="Sagara H."/>
            <person name="Miura T."/>
            <person name="Yokobori S."/>
            <person name="Miyagawa K."/>
            <person name="Suzuki Y."/>
            <person name="Kubo T."/>
            <person name="Oyama M."/>
            <person name="Kohara Y."/>
            <person name="Fujiyama A."/>
            <person name="Arakawa K."/>
            <person name="Katayama T."/>
            <person name="Toyoda A."/>
            <person name="Kunieda T."/>
        </authorList>
    </citation>
    <scope>NUCLEOTIDE SEQUENCE [LARGE SCALE GENOMIC DNA]</scope>
    <source>
        <strain evidence="7 8">YOKOZUNA-1</strain>
    </source>
</reference>
<keyword evidence="4 6" id="KW-1133">Transmembrane helix</keyword>
<evidence type="ECO:0000256" key="5">
    <source>
        <dbReference type="ARBA" id="ARBA00023136"/>
    </source>
</evidence>
<comment type="subcellular location">
    <subcellularLocation>
        <location evidence="1">Membrane</location>
        <topology evidence="1">Multi-pass membrane protein</topology>
    </subcellularLocation>
</comment>
<accession>A0A1D1VHB5</accession>
<dbReference type="EMBL" id="BDGG01000006">
    <property type="protein sequence ID" value="GAV01022.1"/>
    <property type="molecule type" value="Genomic_DNA"/>
</dbReference>
<keyword evidence="8" id="KW-1185">Reference proteome</keyword>
<evidence type="ECO:0000256" key="2">
    <source>
        <dbReference type="ARBA" id="ARBA00006824"/>
    </source>
</evidence>
<dbReference type="GO" id="GO:0005739">
    <property type="term" value="C:mitochondrion"/>
    <property type="evidence" value="ECO:0007669"/>
    <property type="project" value="TreeGrafter"/>
</dbReference>
<keyword evidence="3 6" id="KW-0812">Transmembrane</keyword>
<evidence type="ECO:0008006" key="9">
    <source>
        <dbReference type="Google" id="ProtNLM"/>
    </source>
</evidence>
<evidence type="ECO:0000313" key="7">
    <source>
        <dbReference type="EMBL" id="GAV01022.1"/>
    </source>
</evidence>
<dbReference type="InterPro" id="IPR007248">
    <property type="entry name" value="Mpv17_PMP22"/>
</dbReference>
<evidence type="ECO:0000256" key="1">
    <source>
        <dbReference type="ARBA" id="ARBA00004141"/>
    </source>
</evidence>
<organism evidence="7 8">
    <name type="scientific">Ramazzottius varieornatus</name>
    <name type="common">Water bear</name>
    <name type="synonym">Tardigrade</name>
    <dbReference type="NCBI Taxonomy" id="947166"/>
    <lineage>
        <taxon>Eukaryota</taxon>
        <taxon>Metazoa</taxon>
        <taxon>Ecdysozoa</taxon>
        <taxon>Tardigrada</taxon>
        <taxon>Eutardigrada</taxon>
        <taxon>Parachela</taxon>
        <taxon>Hypsibioidea</taxon>
        <taxon>Ramazzottiidae</taxon>
        <taxon>Ramazzottius</taxon>
    </lineage>
</organism>
<dbReference type="PANTHER" id="PTHR11266:SF8">
    <property type="entry name" value="MPV17-LIKE PROTEIN 2"/>
    <property type="match status" value="1"/>
</dbReference>
<comment type="caution">
    <text evidence="7">The sequence shown here is derived from an EMBL/GenBank/DDBJ whole genome shotgun (WGS) entry which is preliminary data.</text>
</comment>
<comment type="caution">
    <text evidence="6">Lacks conserved residue(s) required for the propagation of feature annotation.</text>
</comment>
<dbReference type="Proteomes" id="UP000186922">
    <property type="component" value="Unassembled WGS sequence"/>
</dbReference>
<dbReference type="STRING" id="947166.A0A1D1VHB5"/>
<feature type="transmembrane region" description="Helical" evidence="6">
    <location>
        <begin position="160"/>
        <end position="177"/>
    </location>
</feature>
<dbReference type="OrthoDB" id="430207at2759"/>